<proteinExistence type="predicted"/>
<organism evidence="2">
    <name type="scientific">hydrothermal vent metagenome</name>
    <dbReference type="NCBI Taxonomy" id="652676"/>
    <lineage>
        <taxon>unclassified sequences</taxon>
        <taxon>metagenomes</taxon>
        <taxon>ecological metagenomes</taxon>
    </lineage>
</organism>
<protein>
    <recommendedName>
        <fullName evidence="1">Formyl transferase N-terminal domain-containing protein</fullName>
    </recommendedName>
</protein>
<dbReference type="EMBL" id="UOEH01000538">
    <property type="protein sequence ID" value="VAW06710.1"/>
    <property type="molecule type" value="Genomic_DNA"/>
</dbReference>
<feature type="domain" description="Formyl transferase N-terminal" evidence="1">
    <location>
        <begin position="58"/>
        <end position="136"/>
    </location>
</feature>
<evidence type="ECO:0000259" key="1">
    <source>
        <dbReference type="Pfam" id="PF00551"/>
    </source>
</evidence>
<dbReference type="SUPFAM" id="SSF53328">
    <property type="entry name" value="Formyltransferase"/>
    <property type="match status" value="1"/>
</dbReference>
<accession>A0A3B0SQH4</accession>
<dbReference type="AlphaFoldDB" id="A0A3B0SQH4"/>
<gene>
    <name evidence="2" type="ORF">MNBD_ALPHA05-2428</name>
</gene>
<reference evidence="2" key="1">
    <citation type="submission" date="2018-06" db="EMBL/GenBank/DDBJ databases">
        <authorList>
            <person name="Zhirakovskaya E."/>
        </authorList>
    </citation>
    <scope>NUCLEOTIDE SEQUENCE</scope>
</reference>
<dbReference type="Gene3D" id="3.40.50.12230">
    <property type="match status" value="1"/>
</dbReference>
<dbReference type="Pfam" id="PF00551">
    <property type="entry name" value="Formyl_trans_N"/>
    <property type="match status" value="1"/>
</dbReference>
<dbReference type="InterPro" id="IPR036477">
    <property type="entry name" value="Formyl_transf_N_sf"/>
</dbReference>
<sequence length="212" mass="23080">MQRQIIILTARREAPLLQQFLLEQNPFLSVGIAHNLSSLTAAVNRFDGNVRIISFLAGTIVPGALLSRLQLTPYNIHPGSPEYPGSHPESFAIWDDAETFGVTAHEMTARVDAGPIVAVCRFPAPPNSERMELADLTYAHAVNVFSLVGAYCADTDESMPPMEEEQWAPHKRTNKQFQALCQMPAGASPDMAAKLWRACGDDLISHAAAAQA</sequence>
<evidence type="ECO:0000313" key="2">
    <source>
        <dbReference type="EMBL" id="VAW06710.1"/>
    </source>
</evidence>
<name>A0A3B0SQH4_9ZZZZ</name>
<dbReference type="InterPro" id="IPR002376">
    <property type="entry name" value="Formyl_transf_N"/>
</dbReference>